<feature type="region of interest" description="Disordered" evidence="1">
    <location>
        <begin position="561"/>
        <end position="582"/>
    </location>
</feature>
<sequence length="626" mass="69496">MTVPCSSRPVTLAEWFASMTPQECVGAEPSVQGSMRFLFYGRASTVEHQDPRTSRAWQMDVASRLISGHGQIVGELFEVGCSRQVPWHKRPKASALLEMIADPANRIGGIVVGEYERAFDVGQLGALRPVLERHGVQLWLPEAGGAVEFGSSLHEALATVLAARSHAEVIRARHRVLVAMRMQTIEQGRFLGGRPPYGYRLTDDGPHPNRAMGRRGVRLLRLAPDPVTAPTVRWMFAERLAGRSVAGIARELNEREVPGPSGVDPDRNRHRVRRDWSLRTVTEILSNPRYTGYQVWNRTSADRTDLSPAGRRPTVRNDPADWVTSAQIAHPPLVSERDFVAVQAVRARRPNAQGSTHIYQLTGRLQCGLCGRSMEAHRVHGRAAYRCRHGYRSTHTRSTDSARALYFREDHLLDRIADLLTFAALAADPTPEQAAHIVRQLTLTFRCEPGTVVLLNQPDVSRRPVPTGHRSVEVHVPKTDMDPALDHPTKPAGTIENAGPFSRPVSPDPATTSDPTRVGRPRTRQTYRRARTTQLRAVRDRLRSARSVTHSAVDERATSRRPFSGLSSTTHEALPHEMSGDYGTGARRLRDLECITPRAQLIESAKARGVMMCPRGDLNPHPLNGD</sequence>
<dbReference type="InterPro" id="IPR011109">
    <property type="entry name" value="DNA_bind_recombinase_dom"/>
</dbReference>
<feature type="region of interest" description="Disordered" evidence="1">
    <location>
        <begin position="479"/>
        <end position="532"/>
    </location>
</feature>
<dbReference type="PANTHER" id="PTHR30461">
    <property type="entry name" value="DNA-INVERTASE FROM LAMBDOID PROPHAGE"/>
    <property type="match status" value="1"/>
</dbReference>
<evidence type="ECO:0000259" key="2">
    <source>
        <dbReference type="PROSITE" id="PS51737"/>
    </source>
</evidence>
<dbReference type="Proteomes" id="UP001596157">
    <property type="component" value="Unassembled WGS sequence"/>
</dbReference>
<dbReference type="InterPro" id="IPR038109">
    <property type="entry name" value="DNA_bind_recomb_sf"/>
</dbReference>
<proteinExistence type="predicted"/>
<accession>A0ABW0ESF8</accession>
<dbReference type="Gene3D" id="3.90.1750.20">
    <property type="entry name" value="Putative Large Serine Recombinase, Chain B, Domain 2"/>
    <property type="match status" value="1"/>
</dbReference>
<evidence type="ECO:0000313" key="4">
    <source>
        <dbReference type="Proteomes" id="UP001596157"/>
    </source>
</evidence>
<reference evidence="4" key="1">
    <citation type="journal article" date="2019" name="Int. J. Syst. Evol. Microbiol.">
        <title>The Global Catalogue of Microorganisms (GCM) 10K type strain sequencing project: providing services to taxonomists for standard genome sequencing and annotation.</title>
        <authorList>
            <consortium name="The Broad Institute Genomics Platform"/>
            <consortium name="The Broad Institute Genome Sequencing Center for Infectious Disease"/>
            <person name="Wu L."/>
            <person name="Ma J."/>
        </authorList>
    </citation>
    <scope>NUCLEOTIDE SEQUENCE [LARGE SCALE GENOMIC DNA]</scope>
    <source>
        <strain evidence="4">CCUG 59778</strain>
    </source>
</reference>
<name>A0ABW0ESF8_9PSEU</name>
<dbReference type="PROSITE" id="PS51737">
    <property type="entry name" value="RECOMBINASE_DNA_BIND"/>
    <property type="match status" value="1"/>
</dbReference>
<evidence type="ECO:0000256" key="1">
    <source>
        <dbReference type="SAM" id="MobiDB-lite"/>
    </source>
</evidence>
<dbReference type="Pfam" id="PF13408">
    <property type="entry name" value="Zn_ribbon_recom"/>
    <property type="match status" value="1"/>
</dbReference>
<gene>
    <name evidence="3" type="ORF">ACFPM7_15295</name>
</gene>
<feature type="domain" description="Recombinase" evidence="2">
    <location>
        <begin position="196"/>
        <end position="352"/>
    </location>
</feature>
<dbReference type="EMBL" id="JBHSKF010000006">
    <property type="protein sequence ID" value="MFC5288425.1"/>
    <property type="molecule type" value="Genomic_DNA"/>
</dbReference>
<feature type="compositionally biased region" description="Basic residues" evidence="1">
    <location>
        <begin position="519"/>
        <end position="531"/>
    </location>
</feature>
<protein>
    <submittedName>
        <fullName evidence="3">Recombinase family protein</fullName>
    </submittedName>
</protein>
<organism evidence="3 4">
    <name type="scientific">Actinokineospora guangxiensis</name>
    <dbReference type="NCBI Taxonomy" id="1490288"/>
    <lineage>
        <taxon>Bacteria</taxon>
        <taxon>Bacillati</taxon>
        <taxon>Actinomycetota</taxon>
        <taxon>Actinomycetes</taxon>
        <taxon>Pseudonocardiales</taxon>
        <taxon>Pseudonocardiaceae</taxon>
        <taxon>Actinokineospora</taxon>
    </lineage>
</organism>
<feature type="compositionally biased region" description="Basic and acidic residues" evidence="1">
    <location>
        <begin position="479"/>
        <end position="489"/>
    </location>
</feature>
<dbReference type="PANTHER" id="PTHR30461:SF23">
    <property type="entry name" value="DNA RECOMBINASE-RELATED"/>
    <property type="match status" value="1"/>
</dbReference>
<dbReference type="RefSeq" id="WP_378248399.1">
    <property type="nucleotide sequence ID" value="NZ_JBHSKF010000006.1"/>
</dbReference>
<comment type="caution">
    <text evidence="3">The sequence shown here is derived from an EMBL/GenBank/DDBJ whole genome shotgun (WGS) entry which is preliminary data.</text>
</comment>
<keyword evidence="4" id="KW-1185">Reference proteome</keyword>
<dbReference type="InterPro" id="IPR050639">
    <property type="entry name" value="SSR_resolvase"/>
</dbReference>
<dbReference type="Pfam" id="PF07508">
    <property type="entry name" value="Recombinase"/>
    <property type="match status" value="1"/>
</dbReference>
<dbReference type="InterPro" id="IPR025827">
    <property type="entry name" value="Zn_ribbon_recom_dom"/>
</dbReference>
<evidence type="ECO:0000313" key="3">
    <source>
        <dbReference type="EMBL" id="MFC5288425.1"/>
    </source>
</evidence>